<dbReference type="EMBL" id="MRZV01000746">
    <property type="protein sequence ID" value="PIK44899.1"/>
    <property type="molecule type" value="Genomic_DNA"/>
</dbReference>
<feature type="compositionally biased region" description="Polar residues" evidence="1">
    <location>
        <begin position="520"/>
        <end position="533"/>
    </location>
</feature>
<feature type="compositionally biased region" description="Low complexity" evidence="1">
    <location>
        <begin position="39"/>
        <end position="54"/>
    </location>
</feature>
<feature type="compositionally biased region" description="Polar residues" evidence="1">
    <location>
        <begin position="253"/>
        <end position="278"/>
    </location>
</feature>
<comment type="caution">
    <text evidence="2">The sequence shown here is derived from an EMBL/GenBank/DDBJ whole genome shotgun (WGS) entry which is preliminary data.</text>
</comment>
<feature type="region of interest" description="Disordered" evidence="1">
    <location>
        <begin position="245"/>
        <end position="305"/>
    </location>
</feature>
<evidence type="ECO:0000313" key="3">
    <source>
        <dbReference type="Proteomes" id="UP000230750"/>
    </source>
</evidence>
<feature type="compositionally biased region" description="Polar residues" evidence="1">
    <location>
        <begin position="60"/>
        <end position="74"/>
    </location>
</feature>
<name>A0A2G8KAA9_STIJA</name>
<feature type="compositionally biased region" description="Polar residues" evidence="1">
    <location>
        <begin position="347"/>
        <end position="361"/>
    </location>
</feature>
<proteinExistence type="predicted"/>
<keyword evidence="3" id="KW-1185">Reference proteome</keyword>
<accession>A0A2G8KAA9</accession>
<feature type="region of interest" description="Disordered" evidence="1">
    <location>
        <begin position="623"/>
        <end position="815"/>
    </location>
</feature>
<feature type="compositionally biased region" description="Low complexity" evidence="1">
    <location>
        <begin position="88"/>
        <end position="99"/>
    </location>
</feature>
<feature type="compositionally biased region" description="Low complexity" evidence="1">
    <location>
        <begin position="799"/>
        <end position="809"/>
    </location>
</feature>
<gene>
    <name evidence="2" type="ORF">BSL78_18237</name>
</gene>
<protein>
    <submittedName>
        <fullName evidence="2">Uncharacterized protein</fullName>
    </submittedName>
</protein>
<feature type="compositionally biased region" description="Polar residues" evidence="1">
    <location>
        <begin position="696"/>
        <end position="711"/>
    </location>
</feature>
<feature type="compositionally biased region" description="Polar residues" evidence="1">
    <location>
        <begin position="728"/>
        <end position="744"/>
    </location>
</feature>
<feature type="compositionally biased region" description="Polar residues" evidence="1">
    <location>
        <begin position="675"/>
        <end position="688"/>
    </location>
</feature>
<feature type="compositionally biased region" description="Basic and acidic residues" evidence="1">
    <location>
        <begin position="659"/>
        <end position="668"/>
    </location>
</feature>
<feature type="compositionally biased region" description="Basic and acidic residues" evidence="1">
    <location>
        <begin position="445"/>
        <end position="454"/>
    </location>
</feature>
<evidence type="ECO:0000313" key="2">
    <source>
        <dbReference type="EMBL" id="PIK44899.1"/>
    </source>
</evidence>
<sequence>MKMADFHHQGIPEEADKVNLSSKQQYIQWEEQDLEKSKGNYSSGTNGNSSSGVNRRIKKQNSQSNLQRPKSWHNTGILHSYSSSMDGSTQVPSSSSRQSDNYVDDSGSPSIDAYTYELQQKSIEQFQQLAAPAEHDVSPGFVKRRAMNYGNPVNQSGGNYGPQPAIIYPQVVSAVQVQNNQAGRMPNGNVSSSSQQQVPGVGIANYSMVQMPQKQYASTADVLGEKKVPPPLPTRVDSKNRTLELSEQHHAKSSSWPATKPQATSTDTPTQSSVISPTSLPPVKLPRSQEQVYPHSWVKKPSGGTGRIAATVSSSSDFQLFSAQPVLIGEESTTFVEKWFQKRDEPVSSSPPATWHASTRHSPPSPPTRDIDVDRDKKGQRHQTSDSLYKDYEALLSEFDQQDNNMQTSRQDFTEVLTSVSTRENQTLSETVPIRTSPSFSSQKRQTDGQENQKRVQRKNSLNGESNERTWKNPNDFSVTAPAPLRSEAYHNNADYGMKEGDSEKTQPVAVSTHVRQKSELSITGNAPRNRTPINPLLMGALDLKGDQAESDRGSSNSARNSPNPSRNSPNPSRPSGNASRDQDTNSSQPLSSEDQRKLDQLSSGNSFLSMLQRDNQKMSFFGGEEFDRKNGPEVASDQAEPVMSPSSGHYRQGSYDPPSRRSLEPSQRHYLYSSRLSHSTTSLNSTMPEMRAKDTPSSNHARYNSFSGATGNEPPDVSMETKVPLEQGNQQARFSAEPTNVTESGGDYRQSRSDSDQTRKSSNTRRHRVSDPQLEGASNRSYMRPELLDTRLAKQRRSPQSSRSGSNTSRRRTNPTVIFGRPLFIYEFLGLQSWIQRPLSRHARPLLRCRNQRKGV</sequence>
<feature type="compositionally biased region" description="Low complexity" evidence="1">
    <location>
        <begin position="554"/>
        <end position="580"/>
    </location>
</feature>
<feature type="compositionally biased region" description="Basic and acidic residues" evidence="1">
    <location>
        <begin position="544"/>
        <end position="553"/>
    </location>
</feature>
<organism evidence="2 3">
    <name type="scientific">Stichopus japonicus</name>
    <name type="common">Sea cucumber</name>
    <dbReference type="NCBI Taxonomy" id="307972"/>
    <lineage>
        <taxon>Eukaryota</taxon>
        <taxon>Metazoa</taxon>
        <taxon>Echinodermata</taxon>
        <taxon>Eleutherozoa</taxon>
        <taxon>Echinozoa</taxon>
        <taxon>Holothuroidea</taxon>
        <taxon>Aspidochirotacea</taxon>
        <taxon>Aspidochirotida</taxon>
        <taxon>Stichopodidae</taxon>
        <taxon>Apostichopus</taxon>
    </lineage>
</organism>
<dbReference type="AlphaFoldDB" id="A0A2G8KAA9"/>
<feature type="compositionally biased region" description="Basic and acidic residues" evidence="1">
    <location>
        <begin position="750"/>
        <end position="760"/>
    </location>
</feature>
<feature type="compositionally biased region" description="Basic and acidic residues" evidence="1">
    <location>
        <begin position="1"/>
        <end position="17"/>
    </location>
</feature>
<reference evidence="2 3" key="1">
    <citation type="journal article" date="2017" name="PLoS Biol.">
        <title>The sea cucumber genome provides insights into morphological evolution and visceral regeneration.</title>
        <authorList>
            <person name="Zhang X."/>
            <person name="Sun L."/>
            <person name="Yuan J."/>
            <person name="Sun Y."/>
            <person name="Gao Y."/>
            <person name="Zhang L."/>
            <person name="Li S."/>
            <person name="Dai H."/>
            <person name="Hamel J.F."/>
            <person name="Liu C."/>
            <person name="Yu Y."/>
            <person name="Liu S."/>
            <person name="Lin W."/>
            <person name="Guo K."/>
            <person name="Jin S."/>
            <person name="Xu P."/>
            <person name="Storey K.B."/>
            <person name="Huan P."/>
            <person name="Zhang T."/>
            <person name="Zhou Y."/>
            <person name="Zhang J."/>
            <person name="Lin C."/>
            <person name="Li X."/>
            <person name="Xing L."/>
            <person name="Huo D."/>
            <person name="Sun M."/>
            <person name="Wang L."/>
            <person name="Mercier A."/>
            <person name="Li F."/>
            <person name="Yang H."/>
            <person name="Xiang J."/>
        </authorList>
    </citation>
    <scope>NUCLEOTIDE SEQUENCE [LARGE SCALE GENOMIC DNA]</scope>
    <source>
        <strain evidence="2">Shaxun</strain>
        <tissue evidence="2">Muscle</tissue>
    </source>
</reference>
<feature type="compositionally biased region" description="Polar residues" evidence="1">
    <location>
        <begin position="420"/>
        <end position="444"/>
    </location>
</feature>
<dbReference type="Proteomes" id="UP000230750">
    <property type="component" value="Unassembled WGS sequence"/>
</dbReference>
<feature type="region of interest" description="Disordered" evidence="1">
    <location>
        <begin position="345"/>
        <end position="387"/>
    </location>
</feature>
<feature type="region of interest" description="Disordered" evidence="1">
    <location>
        <begin position="420"/>
        <end position="601"/>
    </location>
</feature>
<feature type="region of interest" description="Disordered" evidence="1">
    <location>
        <begin position="1"/>
        <end position="110"/>
    </location>
</feature>
<evidence type="ECO:0000256" key="1">
    <source>
        <dbReference type="SAM" id="MobiDB-lite"/>
    </source>
</evidence>